<keyword evidence="1" id="KW-0175">Coiled coil</keyword>
<evidence type="ECO:0000313" key="6">
    <source>
        <dbReference type="Proteomes" id="UP000199518"/>
    </source>
</evidence>
<name>A0A1I3J549_9PLAN</name>
<dbReference type="OrthoDB" id="207289at2"/>
<accession>A0A1I3J549</accession>
<dbReference type="InterPro" id="IPR008984">
    <property type="entry name" value="SMAD_FHA_dom_sf"/>
</dbReference>
<evidence type="ECO:0000259" key="4">
    <source>
        <dbReference type="PROSITE" id="PS50006"/>
    </source>
</evidence>
<proteinExistence type="predicted"/>
<dbReference type="Pfam" id="PF16697">
    <property type="entry name" value="Yop-YscD_cpl"/>
    <property type="match status" value="1"/>
</dbReference>
<dbReference type="PANTHER" id="PTHR45615">
    <property type="entry name" value="MYOSIN HEAVY CHAIN, NON-MUSCLE"/>
    <property type="match status" value="1"/>
</dbReference>
<evidence type="ECO:0000256" key="3">
    <source>
        <dbReference type="SAM" id="Phobius"/>
    </source>
</evidence>
<feature type="compositionally biased region" description="Polar residues" evidence="2">
    <location>
        <begin position="1"/>
        <end position="15"/>
    </location>
</feature>
<keyword evidence="3" id="KW-0472">Membrane</keyword>
<dbReference type="CDD" id="cd00060">
    <property type="entry name" value="FHA"/>
    <property type="match status" value="1"/>
</dbReference>
<reference evidence="6" key="1">
    <citation type="submission" date="2016-10" db="EMBL/GenBank/DDBJ databases">
        <authorList>
            <person name="Varghese N."/>
            <person name="Submissions S."/>
        </authorList>
    </citation>
    <scope>NUCLEOTIDE SEQUENCE [LARGE SCALE GENOMIC DNA]</scope>
    <source>
        <strain evidence="6">DSM 26348</strain>
    </source>
</reference>
<dbReference type="SUPFAM" id="SSF49879">
    <property type="entry name" value="SMAD/FHA domain"/>
    <property type="match status" value="1"/>
</dbReference>
<protein>
    <submittedName>
        <fullName evidence="5">Inner membrane component of T3SS domain-containing protein</fullName>
    </submittedName>
</protein>
<dbReference type="PROSITE" id="PS50006">
    <property type="entry name" value="FHA_DOMAIN"/>
    <property type="match status" value="1"/>
</dbReference>
<evidence type="ECO:0000256" key="2">
    <source>
        <dbReference type="SAM" id="MobiDB-lite"/>
    </source>
</evidence>
<organism evidence="5 6">
    <name type="scientific">Planctomicrobium piriforme</name>
    <dbReference type="NCBI Taxonomy" id="1576369"/>
    <lineage>
        <taxon>Bacteria</taxon>
        <taxon>Pseudomonadati</taxon>
        <taxon>Planctomycetota</taxon>
        <taxon>Planctomycetia</taxon>
        <taxon>Planctomycetales</taxon>
        <taxon>Planctomycetaceae</taxon>
        <taxon>Planctomicrobium</taxon>
    </lineage>
</organism>
<feature type="compositionally biased region" description="Pro residues" evidence="2">
    <location>
        <begin position="959"/>
        <end position="968"/>
    </location>
</feature>
<feature type="region of interest" description="Disordered" evidence="2">
    <location>
        <begin position="1"/>
        <end position="35"/>
    </location>
</feature>
<dbReference type="InterPro" id="IPR000253">
    <property type="entry name" value="FHA_dom"/>
</dbReference>
<dbReference type="AlphaFoldDB" id="A0A1I3J549"/>
<feature type="coiled-coil region" evidence="1">
    <location>
        <begin position="563"/>
        <end position="613"/>
    </location>
</feature>
<keyword evidence="3" id="KW-1133">Transmembrane helix</keyword>
<feature type="compositionally biased region" description="Basic and acidic residues" evidence="2">
    <location>
        <begin position="803"/>
        <end position="813"/>
    </location>
</feature>
<dbReference type="PANTHER" id="PTHR45615:SF66">
    <property type="entry name" value="CARD DOMAIN-CONTAINING PROTEIN"/>
    <property type="match status" value="1"/>
</dbReference>
<keyword evidence="6" id="KW-1185">Reference proteome</keyword>
<dbReference type="STRING" id="1576369.SAMN05421753_11061"/>
<feature type="transmembrane region" description="Helical" evidence="3">
    <location>
        <begin position="1064"/>
        <end position="1083"/>
    </location>
</feature>
<dbReference type="Gene3D" id="2.60.200.20">
    <property type="match status" value="1"/>
</dbReference>
<feature type="coiled-coil region" evidence="1">
    <location>
        <begin position="507"/>
        <end position="534"/>
    </location>
</feature>
<feature type="region of interest" description="Disordered" evidence="2">
    <location>
        <begin position="1095"/>
        <end position="1123"/>
    </location>
</feature>
<feature type="region of interest" description="Disordered" evidence="2">
    <location>
        <begin position="803"/>
        <end position="853"/>
    </location>
</feature>
<evidence type="ECO:0000313" key="5">
    <source>
        <dbReference type="EMBL" id="SFI55333.1"/>
    </source>
</evidence>
<sequence length="1123" mass="125981">MTVNVSRPTEITSLNPDRGSRRHRGDQGTTGETHGVRLTAVRSSLNWKPRDLTAGRYTLGSADDCDIVLPEQGVAARHCTLMVGDRQTIIKAWSPLTWINDGVVSEGTLRPGDRLILGPIELKVEVVPARNASHLTYPAAAADLQELLASSWQSDDVSTFEQNSADKRRHFQLEELLADVQKTLDEVLEREKVIRDRLSHEQLILAQRAEELSRQWQAFEVTRAQPTAPAVPDNSLLEKLDQQQRDVRHTMSLLDERHAELAARSTTLVRNHRSLKQLGHELSARGAALDAQHGDLESRESNLRSLVARNDAQQRQLKSRQTDLERREELARQQLAQVGEQQKKLDAKLRAAEEDQKHWTHKCRSRERLLDELESTITARMQDVEREEGRLTVLRSQLAEEQFALKSAITQFETQQADLKSLAADATLERCRLADERTELAASRSQLESDKSEHEQRTLGFQTREDALQTWEAERTGHVDAFQAREEALAARESELQSNELALMERQDGISEQLQQLTARREELQLREIELQKREQAFALREEAPANVAPLAAVVEVPSDSAAVQLHEELERQQQELSARHEQLTSEMTELALQKAEIEKSREELELREAQFDVEMQNLARLRGEIAAERQRDAYEREQLQQQRTLISRDQNELQAREQALEALQLDLNQREEAVRFAAATTPPAETAPTPEESAALAEIEESRQKLADERQQLERLKAQISAERMSLEQRQSDMQHAGGKLREERERLLSLQAEIVSQQAAIEEQEHELERRSGELDRDRADLIETRNELRQKLAELQSEREELAERARQNEARPISLSSNVEAVEQAATPYQSDVEEPVAESIPAVEEPAEDAAALKIRNELASMFGLSSLSTSRSESVERPAARASVPEPSYREPEPQRSEPERRYERPEPVREEPAATSSSHAGGDDESVESYMKRLLARTRGSSTEEKPGAAPASPPPKPAPVPVVVAQPEPIEVAPVVPPKKVRKMNHIERESIRADLHSFRELANHSARAAVAKSKATQKSSILRSMLMLSGIGWITAAGLLAAPTLLGGEPMLTEALAVGGVSGLLSLMAGLRVWEIKRMAKITRRQAETAPAESVAPAAEDETRPGNESPLSFL</sequence>
<dbReference type="InterPro" id="IPR032030">
    <property type="entry name" value="YscD_cytoplasmic_dom"/>
</dbReference>
<keyword evidence="3" id="KW-0812">Transmembrane</keyword>
<feature type="region of interest" description="Disordered" evidence="2">
    <location>
        <begin position="872"/>
        <end position="968"/>
    </location>
</feature>
<feature type="domain" description="FHA" evidence="4">
    <location>
        <begin position="57"/>
        <end position="115"/>
    </location>
</feature>
<dbReference type="EMBL" id="FOQD01000010">
    <property type="protein sequence ID" value="SFI55333.1"/>
    <property type="molecule type" value="Genomic_DNA"/>
</dbReference>
<evidence type="ECO:0000256" key="1">
    <source>
        <dbReference type="SAM" id="Coils"/>
    </source>
</evidence>
<feature type="compositionally biased region" description="Basic and acidic residues" evidence="2">
    <location>
        <begin position="894"/>
        <end position="919"/>
    </location>
</feature>
<gene>
    <name evidence="5" type="ORF">SAMN05421753_11061</name>
</gene>
<dbReference type="Proteomes" id="UP000199518">
    <property type="component" value="Unassembled WGS sequence"/>
</dbReference>